<gene>
    <name evidence="1" type="ordered locus">bpr_III213</name>
</gene>
<dbReference type="Pfam" id="PF20069">
    <property type="entry name" value="DUF6465"/>
    <property type="match status" value="1"/>
</dbReference>
<organism evidence="1 2">
    <name type="scientific">Butyrivibrio proteoclasticus (strain ATCC 51982 / DSM 14932 / B316)</name>
    <name type="common">Clostridium proteoclasticum</name>
    <dbReference type="NCBI Taxonomy" id="515622"/>
    <lineage>
        <taxon>Bacteria</taxon>
        <taxon>Bacillati</taxon>
        <taxon>Bacillota</taxon>
        <taxon>Clostridia</taxon>
        <taxon>Lachnospirales</taxon>
        <taxon>Lachnospiraceae</taxon>
        <taxon>Butyrivibrio</taxon>
    </lineage>
</organism>
<dbReference type="KEGG" id="bpb:bpr_III213"/>
<keyword evidence="2" id="KW-1185">Reference proteome</keyword>
<dbReference type="AlphaFoldDB" id="E0S3B7"/>
<evidence type="ECO:0000313" key="1">
    <source>
        <dbReference type="EMBL" id="ADL35899.1"/>
    </source>
</evidence>
<accession>E0S3B7</accession>
<protein>
    <submittedName>
        <fullName evidence="1">Uncharacterized protein</fullName>
    </submittedName>
</protein>
<dbReference type="eggNOG" id="ENOG5030H1M">
    <property type="taxonomic scope" value="Bacteria"/>
</dbReference>
<proteinExistence type="predicted"/>
<sequence>MARKSSVERAIEATGGFKAASKNIVVQYQNMDRRMDDILQQIRNDVLSRGVNEADIAKVDVYIKPEEHKVFYVINEEINGSIDF</sequence>
<dbReference type="InterPro" id="IPR046313">
    <property type="entry name" value="DUF6465"/>
</dbReference>
<dbReference type="EMBL" id="CP001811">
    <property type="protein sequence ID" value="ADL35899.1"/>
    <property type="molecule type" value="Genomic_DNA"/>
</dbReference>
<reference evidence="1 2" key="1">
    <citation type="journal article" date="2010" name="PLoS ONE">
        <title>The glycobiome of the rumen bacterium Butyrivibrio proteoclasticus B316(T) highlights adaptation to a polysaccharide-rich environment.</title>
        <authorList>
            <person name="Kelly W.J."/>
            <person name="Leahy S.C."/>
            <person name="Altermann E."/>
            <person name="Yeoman C.J."/>
            <person name="Dunne J.C."/>
            <person name="Kong Z."/>
            <person name="Pacheco D.M."/>
            <person name="Li D."/>
            <person name="Noel S.J."/>
            <person name="Moon C.D."/>
            <person name="Cookson A.L."/>
            <person name="Attwood G.T."/>
        </authorList>
    </citation>
    <scope>NUCLEOTIDE SEQUENCE [LARGE SCALE GENOMIC DNA]</scope>
    <source>
        <strain evidence="2">ATCC 51982 / DSM 14932 / B316</strain>
    </source>
</reference>
<dbReference type="HOGENOM" id="CLU_2521339_0_0_9"/>
<dbReference type="RefSeq" id="WP_013282549.1">
    <property type="nucleotide sequence ID" value="NC_014388.1"/>
</dbReference>
<dbReference type="Proteomes" id="UP000001299">
    <property type="component" value="Chromosome 2"/>
</dbReference>
<name>E0S3B7_BUTPB</name>
<evidence type="ECO:0000313" key="2">
    <source>
        <dbReference type="Proteomes" id="UP000001299"/>
    </source>
</evidence>